<gene>
    <name evidence="1" type="ORF">AEK19_MT0229</name>
</gene>
<geneLocation type="mitochondrion" evidence="1"/>
<dbReference type="AlphaFoldDB" id="A0A1Y0AZF4"/>
<sequence length="30" mass="3249">MAVKALFNCPTLIGIALQANRGESLPFIEM</sequence>
<dbReference type="EMBL" id="KY774314">
    <property type="protein sequence ID" value="ART30509.1"/>
    <property type="molecule type" value="Genomic_DNA"/>
</dbReference>
<proteinExistence type="predicted"/>
<name>A0A1Y0AZF4_9LAMI</name>
<accession>A0A1Y0AZF4</accession>
<organism evidence="1">
    <name type="scientific">Utricularia reniformis</name>
    <dbReference type="NCBI Taxonomy" id="192314"/>
    <lineage>
        <taxon>Eukaryota</taxon>
        <taxon>Viridiplantae</taxon>
        <taxon>Streptophyta</taxon>
        <taxon>Embryophyta</taxon>
        <taxon>Tracheophyta</taxon>
        <taxon>Spermatophyta</taxon>
        <taxon>Magnoliopsida</taxon>
        <taxon>eudicotyledons</taxon>
        <taxon>Gunneridae</taxon>
        <taxon>Pentapetalae</taxon>
        <taxon>asterids</taxon>
        <taxon>lamiids</taxon>
        <taxon>Lamiales</taxon>
        <taxon>Lentibulariaceae</taxon>
        <taxon>Utricularia</taxon>
    </lineage>
</organism>
<evidence type="ECO:0000313" key="1">
    <source>
        <dbReference type="EMBL" id="ART30509.1"/>
    </source>
</evidence>
<protein>
    <submittedName>
        <fullName evidence="1">Uncharacterized protein</fullName>
    </submittedName>
</protein>
<keyword evidence="1" id="KW-0496">Mitochondrion</keyword>
<reference evidence="1" key="1">
    <citation type="submission" date="2017-03" db="EMBL/GenBank/DDBJ databases">
        <title>The mitochondrial genome of the carnivorous plant Utricularia reniformis (Lentibulariaceae): structure, comparative analysis and evolutionary landmarks.</title>
        <authorList>
            <person name="Silva S.R."/>
            <person name="Alvarenga D.O."/>
            <person name="Michael T.P."/>
            <person name="Miranda V.F.O."/>
            <person name="Varani A.M."/>
        </authorList>
    </citation>
    <scope>NUCLEOTIDE SEQUENCE</scope>
</reference>